<accession>A0AAD5U6I1</accession>
<sequence>MDLDDKSTLHRNPHFQSPLPNSLANDRLASDSSLNYKNYKNKSWKRFFVVENVYSRIALAWTILQLVLISILELVILVVNKQNYNKLTSVATLNSTRDLDLLGLEKNASALTVYHSLFIVAQFFQLLLAFDGIYNRSIIQIVSTTCFNLICCAYSVVQSFQAFDIFHKAKGLILGSNHPTFTLEIIVIVLMVIFSIGWIFLSFKLYRVFGWEIFKDLGADKTVKDQLFVYHIFLMLLKLDVFFFIGFTVQYLILVISYAQSNTTIDMWVHGCIAMPSALILLIIAYLAVHKESNILMAALLLGLSTGIGYLISKIIDVTTSPSDSRKYVGAKNSLASFEIITTLLAVATFIVAIMCYKNFGKGLMELFNKKKGNSKEGGRSLLTPELI</sequence>
<dbReference type="GO" id="GO:0005794">
    <property type="term" value="C:Golgi apparatus"/>
    <property type="evidence" value="ECO:0007669"/>
    <property type="project" value="TreeGrafter"/>
</dbReference>
<dbReference type="AlphaFoldDB" id="A0AAD5U6I1"/>
<dbReference type="InterPro" id="IPR040410">
    <property type="entry name" value="UPF0658_Golgi"/>
</dbReference>
<feature type="transmembrane region" description="Helical" evidence="1">
    <location>
        <begin position="227"/>
        <end position="256"/>
    </location>
</feature>
<keyword evidence="1" id="KW-1133">Transmembrane helix</keyword>
<feature type="transmembrane region" description="Helical" evidence="1">
    <location>
        <begin position="111"/>
        <end position="130"/>
    </location>
</feature>
<feature type="transmembrane region" description="Helical" evidence="1">
    <location>
        <begin position="53"/>
        <end position="79"/>
    </location>
</feature>
<feature type="transmembrane region" description="Helical" evidence="1">
    <location>
        <begin position="137"/>
        <end position="157"/>
    </location>
</feature>
<feature type="transmembrane region" description="Helical" evidence="1">
    <location>
        <begin position="268"/>
        <end position="288"/>
    </location>
</feature>
<keyword evidence="1" id="KW-0812">Transmembrane</keyword>
<dbReference type="Proteomes" id="UP001211065">
    <property type="component" value="Unassembled WGS sequence"/>
</dbReference>
<evidence type="ECO:0000313" key="2">
    <source>
        <dbReference type="EMBL" id="KAJ3221784.1"/>
    </source>
</evidence>
<evidence type="ECO:0000256" key="1">
    <source>
        <dbReference type="SAM" id="Phobius"/>
    </source>
</evidence>
<feature type="transmembrane region" description="Helical" evidence="1">
    <location>
        <begin position="295"/>
        <end position="316"/>
    </location>
</feature>
<feature type="transmembrane region" description="Helical" evidence="1">
    <location>
        <begin position="185"/>
        <end position="206"/>
    </location>
</feature>
<name>A0AAD5U6I1_9FUNG</name>
<gene>
    <name evidence="2" type="ORF">HK099_003117</name>
</gene>
<evidence type="ECO:0000313" key="3">
    <source>
        <dbReference type="Proteomes" id="UP001211065"/>
    </source>
</evidence>
<keyword evidence="1" id="KW-0472">Membrane</keyword>
<organism evidence="2 3">
    <name type="scientific">Clydaea vesicula</name>
    <dbReference type="NCBI Taxonomy" id="447962"/>
    <lineage>
        <taxon>Eukaryota</taxon>
        <taxon>Fungi</taxon>
        <taxon>Fungi incertae sedis</taxon>
        <taxon>Chytridiomycota</taxon>
        <taxon>Chytridiomycota incertae sedis</taxon>
        <taxon>Chytridiomycetes</taxon>
        <taxon>Lobulomycetales</taxon>
        <taxon>Lobulomycetaceae</taxon>
        <taxon>Clydaea</taxon>
    </lineage>
</organism>
<proteinExistence type="predicted"/>
<reference evidence="2" key="1">
    <citation type="submission" date="2020-05" db="EMBL/GenBank/DDBJ databases">
        <title>Phylogenomic resolution of chytrid fungi.</title>
        <authorList>
            <person name="Stajich J.E."/>
            <person name="Amses K."/>
            <person name="Simmons R."/>
            <person name="Seto K."/>
            <person name="Myers J."/>
            <person name="Bonds A."/>
            <person name="Quandt C.A."/>
            <person name="Barry K."/>
            <person name="Liu P."/>
            <person name="Grigoriev I."/>
            <person name="Longcore J.E."/>
            <person name="James T.Y."/>
        </authorList>
    </citation>
    <scope>NUCLEOTIDE SEQUENCE</scope>
    <source>
        <strain evidence="2">JEL0476</strain>
    </source>
</reference>
<dbReference type="EMBL" id="JADGJW010000209">
    <property type="protein sequence ID" value="KAJ3221784.1"/>
    <property type="molecule type" value="Genomic_DNA"/>
</dbReference>
<protein>
    <submittedName>
        <fullName evidence="2">Uncharacterized protein</fullName>
    </submittedName>
</protein>
<keyword evidence="3" id="KW-1185">Reference proteome</keyword>
<feature type="transmembrane region" description="Helical" evidence="1">
    <location>
        <begin position="336"/>
        <end position="357"/>
    </location>
</feature>
<comment type="caution">
    <text evidence="2">The sequence shown here is derived from an EMBL/GenBank/DDBJ whole genome shotgun (WGS) entry which is preliminary data.</text>
</comment>
<dbReference type="PANTHER" id="PTHR34391:SF1">
    <property type="entry name" value="UPF0658 GOLGI APPARATUS MEMBRANE PROTEIN C1952.10C-RELATED"/>
    <property type="match status" value="1"/>
</dbReference>
<dbReference type="PANTHER" id="PTHR34391">
    <property type="entry name" value="UPF0658 GOLGI APPARATUS MEMBRANE PROTEIN C1952.10C-RELATED"/>
    <property type="match status" value="1"/>
</dbReference>